<dbReference type="SUPFAM" id="SSF48264">
    <property type="entry name" value="Cytochrome P450"/>
    <property type="match status" value="1"/>
</dbReference>
<dbReference type="PANTHER" id="PTHR24286">
    <property type="entry name" value="CYTOCHROME P450 26"/>
    <property type="match status" value="1"/>
</dbReference>
<keyword evidence="2 4" id="KW-0479">Metal-binding</keyword>
<evidence type="ECO:0000256" key="2">
    <source>
        <dbReference type="ARBA" id="ARBA00022723"/>
    </source>
</evidence>
<organism evidence="5 6">
    <name type="scientific">Pomacea canaliculata</name>
    <name type="common">Golden apple snail</name>
    <dbReference type="NCBI Taxonomy" id="400727"/>
    <lineage>
        <taxon>Eukaryota</taxon>
        <taxon>Metazoa</taxon>
        <taxon>Spiralia</taxon>
        <taxon>Lophotrochozoa</taxon>
        <taxon>Mollusca</taxon>
        <taxon>Gastropoda</taxon>
        <taxon>Caenogastropoda</taxon>
        <taxon>Architaenioglossa</taxon>
        <taxon>Ampullarioidea</taxon>
        <taxon>Ampullariidae</taxon>
        <taxon>Pomacea</taxon>
    </lineage>
</organism>
<accession>A0A2T7PAK5</accession>
<dbReference type="PANTHER" id="PTHR24286:SF252">
    <property type="entry name" value="CYTOCHROME P450 26B1"/>
    <property type="match status" value="1"/>
</dbReference>
<dbReference type="Pfam" id="PF00067">
    <property type="entry name" value="p450"/>
    <property type="match status" value="1"/>
</dbReference>
<dbReference type="Gene3D" id="1.10.630.10">
    <property type="entry name" value="Cytochrome P450"/>
    <property type="match status" value="1"/>
</dbReference>
<evidence type="ECO:0008006" key="7">
    <source>
        <dbReference type="Google" id="ProtNLM"/>
    </source>
</evidence>
<dbReference type="OrthoDB" id="1470350at2759"/>
<name>A0A2T7PAK5_POMCA</name>
<dbReference type="AlphaFoldDB" id="A0A2T7PAK5"/>
<keyword evidence="6" id="KW-1185">Reference proteome</keyword>
<dbReference type="InterPro" id="IPR036396">
    <property type="entry name" value="Cyt_P450_sf"/>
</dbReference>
<evidence type="ECO:0000256" key="3">
    <source>
        <dbReference type="ARBA" id="ARBA00023004"/>
    </source>
</evidence>
<evidence type="ECO:0000313" key="5">
    <source>
        <dbReference type="EMBL" id="PVD30443.1"/>
    </source>
</evidence>
<evidence type="ECO:0000256" key="1">
    <source>
        <dbReference type="ARBA" id="ARBA00010617"/>
    </source>
</evidence>
<dbReference type="InterPro" id="IPR002397">
    <property type="entry name" value="Cyt_P450_B"/>
</dbReference>
<keyword evidence="3 4" id="KW-0408">Iron</keyword>
<dbReference type="STRING" id="400727.A0A2T7PAK5"/>
<dbReference type="GO" id="GO:0016125">
    <property type="term" value="P:sterol metabolic process"/>
    <property type="evidence" value="ECO:0007669"/>
    <property type="project" value="TreeGrafter"/>
</dbReference>
<dbReference type="InterPro" id="IPR017972">
    <property type="entry name" value="Cyt_P450_CS"/>
</dbReference>
<evidence type="ECO:0000256" key="4">
    <source>
        <dbReference type="RuleBase" id="RU000461"/>
    </source>
</evidence>
<proteinExistence type="inferred from homology"/>
<protein>
    <recommendedName>
        <fullName evidence="7">Cytochrome P450</fullName>
    </recommendedName>
</protein>
<gene>
    <name evidence="5" type="ORF">C0Q70_09709</name>
</gene>
<keyword evidence="4" id="KW-0349">Heme</keyword>
<keyword evidence="4" id="KW-0560">Oxidoreductase</keyword>
<comment type="similarity">
    <text evidence="1 4">Belongs to the cytochrome P450 family.</text>
</comment>
<dbReference type="GO" id="GO:0005506">
    <property type="term" value="F:iron ion binding"/>
    <property type="evidence" value="ECO:0007669"/>
    <property type="project" value="InterPro"/>
</dbReference>
<dbReference type="PRINTS" id="PR00359">
    <property type="entry name" value="BP450"/>
</dbReference>
<dbReference type="GO" id="GO:0016705">
    <property type="term" value="F:oxidoreductase activity, acting on paired donors, with incorporation or reduction of molecular oxygen"/>
    <property type="evidence" value="ECO:0007669"/>
    <property type="project" value="InterPro"/>
</dbReference>
<sequence length="362" mass="41324">MAAVPDRCGNFEHGYRTFMEQIFGDNILFADDDKAHMFRDALGHLFTPDAVYSCEEDIKRIVQYHVATLDANLPLCVYTFFKEVVTEICLSLFLGLDFHKSLEETKNVLTLTTAHWHGITSVPLQFKVPGTSHASTYSHALEAKEKLLKIIQAQRHSTSQRFLKQFEEVASYDQDMFVNNHLLLFSSALVPKAIASLLTSFAIELGTADHISLQSELKLKPDLKSSIFQEVLRLYPPFLGGRRIARKDVVVDGYRIPQGHAVVYITYTAHRDAQVFQEPETFHPERWLGSRSDCDKHLFNFGLGPRKCLGQELVWKIVDVVVSELMAVYQWRLVDGQDTTHKYLPVSRPRNSVVVTLHKLQF</sequence>
<dbReference type="GO" id="GO:0020037">
    <property type="term" value="F:heme binding"/>
    <property type="evidence" value="ECO:0007669"/>
    <property type="project" value="InterPro"/>
</dbReference>
<dbReference type="Proteomes" id="UP000245119">
    <property type="component" value="Linkage Group LG5"/>
</dbReference>
<dbReference type="GO" id="GO:0004497">
    <property type="term" value="F:monooxygenase activity"/>
    <property type="evidence" value="ECO:0007669"/>
    <property type="project" value="UniProtKB-KW"/>
</dbReference>
<dbReference type="PROSITE" id="PS00086">
    <property type="entry name" value="CYTOCHROME_P450"/>
    <property type="match status" value="1"/>
</dbReference>
<evidence type="ECO:0000313" key="6">
    <source>
        <dbReference type="Proteomes" id="UP000245119"/>
    </source>
</evidence>
<dbReference type="EMBL" id="PZQS01000005">
    <property type="protein sequence ID" value="PVD30443.1"/>
    <property type="molecule type" value="Genomic_DNA"/>
</dbReference>
<comment type="caution">
    <text evidence="5">The sequence shown here is derived from an EMBL/GenBank/DDBJ whole genome shotgun (WGS) entry which is preliminary data.</text>
</comment>
<reference evidence="5 6" key="1">
    <citation type="submission" date="2018-04" db="EMBL/GenBank/DDBJ databases">
        <title>The genome of golden apple snail Pomacea canaliculata provides insight into stress tolerance and invasive adaptation.</title>
        <authorList>
            <person name="Liu C."/>
            <person name="Liu B."/>
            <person name="Ren Y."/>
            <person name="Zhang Y."/>
            <person name="Wang H."/>
            <person name="Li S."/>
            <person name="Jiang F."/>
            <person name="Yin L."/>
            <person name="Zhang G."/>
            <person name="Qian W."/>
            <person name="Fan W."/>
        </authorList>
    </citation>
    <scope>NUCLEOTIDE SEQUENCE [LARGE SCALE GENOMIC DNA]</scope>
    <source>
        <strain evidence="5">SZHN2017</strain>
        <tissue evidence="5">Muscle</tissue>
    </source>
</reference>
<dbReference type="InterPro" id="IPR001128">
    <property type="entry name" value="Cyt_P450"/>
</dbReference>
<keyword evidence="4" id="KW-0503">Monooxygenase</keyword>